<dbReference type="InterPro" id="IPR025110">
    <property type="entry name" value="AMP-bd_C"/>
</dbReference>
<evidence type="ECO:0000259" key="6">
    <source>
        <dbReference type="Pfam" id="PF00501"/>
    </source>
</evidence>
<dbReference type="SUPFAM" id="SSF56801">
    <property type="entry name" value="Acetyl-CoA synthetase-like"/>
    <property type="match status" value="1"/>
</dbReference>
<protein>
    <recommendedName>
        <fullName evidence="1">acetate--CoA ligase</fullName>
        <ecNumber evidence="1">6.2.1.1</ecNumber>
    </recommendedName>
</protein>
<evidence type="ECO:0000256" key="3">
    <source>
        <dbReference type="ARBA" id="ARBA00022741"/>
    </source>
</evidence>
<sequence>MASAKSGKTSEEKNIAQGFSWDEFAVELAGSASGPLNLGAACTDRHVAAGRGDAVAIRWIGRHQDRRNIGYDELAAWSGRIAAVLSELGLGHGDSVAVLLDRVPELYASALGIWKAAGVYCPLSGAFGPGPLKARLDVGQARILIASEDLYLRKLVSSRAALDGLRQVLLVRAEDATGPLPEGCLDFKALVDGATPMAAHSTKAEDPAFLHFTSGTTGTPKGVVHAHGAVLGHLMTGRAVFGLTEADVFWCTADPGWVTSTAYGVIAPLVCGATLLVDEADVEPRRWYGILHDEKVTAWYTTPTAIRTMMRFGAALARSYRDNSLRVAASVGEPLNAEAVSWGAKALGVPFLDTWWQTETGAIIIANAPGQGRRPGSMGRVLPGVEAAVVRCEDGAAQMVTDADTVGELALRQGWPAMFSRYIGGDDRVGKCCRDGWYFTGDLVRRDADGFFWFVGRADDMIKCGAQQIGPFEVEGMLMDHPAVAEVGVVSKPDLLLREVPVAFASLNPGFEAGDALRAELLSFARQELGAALAPREIHFIAELPKTSTGKILRRALKARAVAELDGNELLPDLPPCPGRFDDE</sequence>
<evidence type="ECO:0000256" key="2">
    <source>
        <dbReference type="ARBA" id="ARBA00022598"/>
    </source>
</evidence>
<evidence type="ECO:0000256" key="4">
    <source>
        <dbReference type="ARBA" id="ARBA00022840"/>
    </source>
</evidence>
<dbReference type="EC" id="6.2.1.1" evidence="1"/>
<evidence type="ECO:0000259" key="7">
    <source>
        <dbReference type="Pfam" id="PF13193"/>
    </source>
</evidence>
<dbReference type="PANTHER" id="PTHR24095:SF14">
    <property type="entry name" value="ACETYL-COENZYME A SYNTHETASE 1"/>
    <property type="match status" value="1"/>
</dbReference>
<dbReference type="GO" id="GO:0006085">
    <property type="term" value="P:acetyl-CoA biosynthetic process"/>
    <property type="evidence" value="ECO:0007669"/>
    <property type="project" value="TreeGrafter"/>
</dbReference>
<organism evidence="8 9">
    <name type="scientific">Paramagnetospirillum marisnigri</name>
    <dbReference type="NCBI Taxonomy" id="1285242"/>
    <lineage>
        <taxon>Bacteria</taxon>
        <taxon>Pseudomonadati</taxon>
        <taxon>Pseudomonadota</taxon>
        <taxon>Alphaproteobacteria</taxon>
        <taxon>Rhodospirillales</taxon>
        <taxon>Magnetospirillaceae</taxon>
        <taxon>Paramagnetospirillum</taxon>
    </lineage>
</organism>
<name>A0A178MF47_9PROT</name>
<evidence type="ECO:0000313" key="8">
    <source>
        <dbReference type="EMBL" id="OAN46698.1"/>
    </source>
</evidence>
<feature type="domain" description="AMP-binding enzyme C-terminal" evidence="7">
    <location>
        <begin position="473"/>
        <end position="551"/>
    </location>
</feature>
<dbReference type="InterPro" id="IPR020845">
    <property type="entry name" value="AMP-binding_CS"/>
</dbReference>
<dbReference type="PANTHER" id="PTHR24095">
    <property type="entry name" value="ACETYL-COENZYME A SYNTHETASE"/>
    <property type="match status" value="1"/>
</dbReference>
<dbReference type="AlphaFoldDB" id="A0A178MF47"/>
<keyword evidence="9" id="KW-1185">Reference proteome</keyword>
<dbReference type="InterPro" id="IPR045851">
    <property type="entry name" value="AMP-bd_C_sf"/>
</dbReference>
<dbReference type="Gene3D" id="3.30.300.30">
    <property type="match status" value="1"/>
</dbReference>
<dbReference type="InterPro" id="IPR042099">
    <property type="entry name" value="ANL_N_sf"/>
</dbReference>
<reference evidence="8 9" key="1">
    <citation type="submission" date="2016-04" db="EMBL/GenBank/DDBJ databases">
        <title>Draft genome sequence of freshwater magnetotactic bacteria Magnetospirillum marisnigri SP-1 and Magnetospirillum moscoviense BB-1.</title>
        <authorList>
            <person name="Koziaeva V."/>
            <person name="Dziuba M.V."/>
            <person name="Ivanov T.M."/>
            <person name="Kuznetsov B."/>
            <person name="Grouzdev D.S."/>
        </authorList>
    </citation>
    <scope>NUCLEOTIDE SEQUENCE [LARGE SCALE GENOMIC DNA]</scope>
    <source>
        <strain evidence="8 9">SP-1</strain>
    </source>
</reference>
<keyword evidence="5" id="KW-0007">Acetylation</keyword>
<dbReference type="Proteomes" id="UP000078428">
    <property type="component" value="Unassembled WGS sequence"/>
</dbReference>
<feature type="domain" description="AMP-dependent synthetase/ligase" evidence="6">
    <location>
        <begin position="46"/>
        <end position="414"/>
    </location>
</feature>
<proteinExistence type="predicted"/>
<comment type="caution">
    <text evidence="8">The sequence shown here is derived from an EMBL/GenBank/DDBJ whole genome shotgun (WGS) entry which is preliminary data.</text>
</comment>
<dbReference type="GO" id="GO:0005524">
    <property type="term" value="F:ATP binding"/>
    <property type="evidence" value="ECO:0007669"/>
    <property type="project" value="UniProtKB-KW"/>
</dbReference>
<dbReference type="InterPro" id="IPR000873">
    <property type="entry name" value="AMP-dep_synth/lig_dom"/>
</dbReference>
<dbReference type="RefSeq" id="WP_068494935.1">
    <property type="nucleotide sequence ID" value="NZ_LWQT01000088.1"/>
</dbReference>
<dbReference type="Pfam" id="PF00501">
    <property type="entry name" value="AMP-binding"/>
    <property type="match status" value="1"/>
</dbReference>
<gene>
    <name evidence="8" type="ORF">A6A04_06250</name>
</gene>
<dbReference type="GO" id="GO:0005829">
    <property type="term" value="C:cytosol"/>
    <property type="evidence" value="ECO:0007669"/>
    <property type="project" value="TreeGrafter"/>
</dbReference>
<dbReference type="GO" id="GO:0003987">
    <property type="term" value="F:acetate-CoA ligase activity"/>
    <property type="evidence" value="ECO:0007669"/>
    <property type="project" value="UniProtKB-EC"/>
</dbReference>
<dbReference type="EMBL" id="LWQT01000088">
    <property type="protein sequence ID" value="OAN46698.1"/>
    <property type="molecule type" value="Genomic_DNA"/>
</dbReference>
<evidence type="ECO:0000256" key="5">
    <source>
        <dbReference type="ARBA" id="ARBA00022990"/>
    </source>
</evidence>
<keyword evidence="4" id="KW-0067">ATP-binding</keyword>
<dbReference type="PROSITE" id="PS00455">
    <property type="entry name" value="AMP_BINDING"/>
    <property type="match status" value="1"/>
</dbReference>
<dbReference type="OrthoDB" id="4471305at2"/>
<dbReference type="STRING" id="1285242.A6A04_06250"/>
<evidence type="ECO:0000256" key="1">
    <source>
        <dbReference type="ARBA" id="ARBA00013275"/>
    </source>
</evidence>
<dbReference type="Pfam" id="PF13193">
    <property type="entry name" value="AMP-binding_C"/>
    <property type="match status" value="1"/>
</dbReference>
<keyword evidence="2 8" id="KW-0436">Ligase</keyword>
<dbReference type="Gene3D" id="3.40.50.12780">
    <property type="entry name" value="N-terminal domain of ligase-like"/>
    <property type="match status" value="1"/>
</dbReference>
<keyword evidence="3" id="KW-0547">Nucleotide-binding</keyword>
<accession>A0A178MF47</accession>
<evidence type="ECO:0000313" key="9">
    <source>
        <dbReference type="Proteomes" id="UP000078428"/>
    </source>
</evidence>